<evidence type="ECO:0000313" key="3">
    <source>
        <dbReference type="Proteomes" id="UP001385951"/>
    </source>
</evidence>
<name>A0AAW0FC40_9APHY</name>
<feature type="compositionally biased region" description="Polar residues" evidence="1">
    <location>
        <begin position="35"/>
        <end position="46"/>
    </location>
</feature>
<proteinExistence type="predicted"/>
<sequence length="105" mass="11542">MSTYIVVYALYTKSGNVPAISTITSSRHCDARTTKIPTHSLEQSNGQQKQKQKKIPSPQLHGLGGSTPSNQDLSSSNIQTMVYVTKTLSGEFEGRETRDRETITP</sequence>
<reference evidence="2 3" key="1">
    <citation type="submission" date="2022-09" db="EMBL/GenBank/DDBJ databases">
        <authorList>
            <person name="Palmer J.M."/>
        </authorList>
    </citation>
    <scope>NUCLEOTIDE SEQUENCE [LARGE SCALE GENOMIC DNA]</scope>
    <source>
        <strain evidence="2 3">DSM 7382</strain>
    </source>
</reference>
<dbReference type="Proteomes" id="UP001385951">
    <property type="component" value="Unassembled WGS sequence"/>
</dbReference>
<protein>
    <submittedName>
        <fullName evidence="2">Uncharacterized protein</fullName>
    </submittedName>
</protein>
<organism evidence="2 3">
    <name type="scientific">Cerrena zonata</name>
    <dbReference type="NCBI Taxonomy" id="2478898"/>
    <lineage>
        <taxon>Eukaryota</taxon>
        <taxon>Fungi</taxon>
        <taxon>Dikarya</taxon>
        <taxon>Basidiomycota</taxon>
        <taxon>Agaricomycotina</taxon>
        <taxon>Agaricomycetes</taxon>
        <taxon>Polyporales</taxon>
        <taxon>Cerrenaceae</taxon>
        <taxon>Cerrena</taxon>
    </lineage>
</organism>
<dbReference type="AlphaFoldDB" id="A0AAW0FC40"/>
<evidence type="ECO:0000256" key="1">
    <source>
        <dbReference type="SAM" id="MobiDB-lite"/>
    </source>
</evidence>
<keyword evidence="3" id="KW-1185">Reference proteome</keyword>
<evidence type="ECO:0000313" key="2">
    <source>
        <dbReference type="EMBL" id="KAK7677931.1"/>
    </source>
</evidence>
<gene>
    <name evidence="2" type="ORF">QCA50_019121</name>
</gene>
<feature type="compositionally biased region" description="Polar residues" evidence="1">
    <location>
        <begin position="66"/>
        <end position="78"/>
    </location>
</feature>
<feature type="region of interest" description="Disordered" evidence="1">
    <location>
        <begin position="25"/>
        <end position="78"/>
    </location>
</feature>
<dbReference type="EMBL" id="JASBNA010000080">
    <property type="protein sequence ID" value="KAK7677931.1"/>
    <property type="molecule type" value="Genomic_DNA"/>
</dbReference>
<accession>A0AAW0FC40</accession>
<comment type="caution">
    <text evidence="2">The sequence shown here is derived from an EMBL/GenBank/DDBJ whole genome shotgun (WGS) entry which is preliminary data.</text>
</comment>